<name>A0A1Q4HZB7_9MYCO</name>
<dbReference type="STRING" id="53378.BRW65_06855"/>
<dbReference type="PANTHER" id="PTHR46766:SF1">
    <property type="entry name" value="GLUTAMINE-RICH PROTEIN 2"/>
    <property type="match status" value="1"/>
</dbReference>
<gene>
    <name evidence="4" type="ORF">BRW65_06855</name>
</gene>
<dbReference type="Proteomes" id="UP000186438">
    <property type="component" value="Unassembled WGS sequence"/>
</dbReference>
<keyword evidence="5" id="KW-1185">Reference proteome</keyword>
<feature type="region of interest" description="Disordered" evidence="2">
    <location>
        <begin position="302"/>
        <end position="322"/>
    </location>
</feature>
<evidence type="ECO:0000256" key="1">
    <source>
        <dbReference type="ARBA" id="ARBA00010652"/>
    </source>
</evidence>
<feature type="region of interest" description="Disordered" evidence="2">
    <location>
        <begin position="1"/>
        <end position="21"/>
    </location>
</feature>
<evidence type="ECO:0000313" key="4">
    <source>
        <dbReference type="EMBL" id="OJZ75029.1"/>
    </source>
</evidence>
<evidence type="ECO:0000313" key="5">
    <source>
        <dbReference type="Proteomes" id="UP000186438"/>
    </source>
</evidence>
<proteinExistence type="inferred from homology"/>
<dbReference type="Gene3D" id="1.20.1260.20">
    <property type="entry name" value="PPE superfamily"/>
    <property type="match status" value="1"/>
</dbReference>
<dbReference type="EMBL" id="MPNT01000004">
    <property type="protein sequence ID" value="OJZ75029.1"/>
    <property type="molecule type" value="Genomic_DNA"/>
</dbReference>
<dbReference type="InterPro" id="IPR000030">
    <property type="entry name" value="PPE_dom"/>
</dbReference>
<dbReference type="AlphaFoldDB" id="A0A1Q4HZB7"/>
<evidence type="ECO:0000259" key="3">
    <source>
        <dbReference type="Pfam" id="PF00823"/>
    </source>
</evidence>
<evidence type="ECO:0000256" key="2">
    <source>
        <dbReference type="SAM" id="MobiDB-lite"/>
    </source>
</evidence>
<dbReference type="GO" id="GO:0052572">
    <property type="term" value="P:response to host immune response"/>
    <property type="evidence" value="ECO:0007669"/>
    <property type="project" value="TreeGrafter"/>
</dbReference>
<dbReference type="PANTHER" id="PTHR46766">
    <property type="entry name" value="GLUTAMINE-RICH PROTEIN 2"/>
    <property type="match status" value="1"/>
</dbReference>
<protein>
    <submittedName>
        <fullName evidence="4">PPE family protein</fullName>
    </submittedName>
</protein>
<feature type="domain" description="PPE" evidence="3">
    <location>
        <begin position="2"/>
        <end position="163"/>
    </location>
</feature>
<accession>A0A1Q4HZB7</accession>
<dbReference type="InterPro" id="IPR038332">
    <property type="entry name" value="PPE_sf"/>
</dbReference>
<sequence length="322" mass="33590">MDFGAQPPETHSGRMRSGPGAEPMMEAARAWGVLGAQLADMALNYRAVSSELELTEQSVSVRALNRAVTAHSAWLDATAARARQTAAQAEAAASAYGLTLAATAAPHVINANRLQRIWLAATNCLGQMSPAIADAEADYDRMWAQNAGAMYAYARASAGIGELTPFSSPPPCTDPCEPARQGAGVTEPSRRWRLEVAPEIVTTGAQVISAITEALDALSCSPLASFDVSLLPTAAPLSRLSSLSAPLDRALNHLNSLNKAAALNRATVVRSRTVAGADGAAPRVRVGRRAAVGALSVPPAWIRSMPSPARPSPQASTVDRSH</sequence>
<feature type="compositionally biased region" description="Polar residues" evidence="2">
    <location>
        <begin position="313"/>
        <end position="322"/>
    </location>
</feature>
<dbReference type="Pfam" id="PF00823">
    <property type="entry name" value="PPE"/>
    <property type="match status" value="1"/>
</dbReference>
<dbReference type="OrthoDB" id="4753774at2"/>
<comment type="similarity">
    <text evidence="1">Belongs to the mycobacterial PPE family.</text>
</comment>
<dbReference type="SUPFAM" id="SSF140459">
    <property type="entry name" value="PE/PPE dimer-like"/>
    <property type="match status" value="1"/>
</dbReference>
<comment type="caution">
    <text evidence="4">The sequence shown here is derived from an EMBL/GenBank/DDBJ whole genome shotgun (WGS) entry which is preliminary data.</text>
</comment>
<reference evidence="4 5" key="1">
    <citation type="submission" date="2016-11" db="EMBL/GenBank/DDBJ databases">
        <title>Genome sequences of unsequenced Mycobacteria.</title>
        <authorList>
            <person name="Greninger A.L."/>
            <person name="Fang F."/>
            <person name="Jerome K.R."/>
        </authorList>
    </citation>
    <scope>NUCLEOTIDE SEQUENCE [LARGE SCALE GENOMIC DNA]</scope>
    <source>
        <strain evidence="4 5">M11</strain>
    </source>
</reference>
<organism evidence="4 5">
    <name type="scientific">Mycobacterium paraffinicum</name>
    <dbReference type="NCBI Taxonomy" id="53378"/>
    <lineage>
        <taxon>Bacteria</taxon>
        <taxon>Bacillati</taxon>
        <taxon>Actinomycetota</taxon>
        <taxon>Actinomycetes</taxon>
        <taxon>Mycobacteriales</taxon>
        <taxon>Mycobacteriaceae</taxon>
        <taxon>Mycobacterium</taxon>
    </lineage>
</organism>